<evidence type="ECO:0000313" key="2">
    <source>
        <dbReference type="Proteomes" id="UP001234178"/>
    </source>
</evidence>
<keyword evidence="2" id="KW-1185">Reference proteome</keyword>
<comment type="caution">
    <text evidence="1">The sequence shown here is derived from an EMBL/GenBank/DDBJ whole genome shotgun (WGS) entry which is preliminary data.</text>
</comment>
<proteinExistence type="predicted"/>
<dbReference type="Proteomes" id="UP001234178">
    <property type="component" value="Unassembled WGS sequence"/>
</dbReference>
<accession>A0ABR0A5P9</accession>
<name>A0ABR0A5P9_9CRUS</name>
<sequence length="63" mass="7112">MLSDKNAIDYVNVGRPVTIEHYPNTKEGGPYNMEHDFTRFGPKQSAVYAPNPALKDYTSPVRI</sequence>
<evidence type="ECO:0000313" key="1">
    <source>
        <dbReference type="EMBL" id="KAK4020464.1"/>
    </source>
</evidence>
<dbReference type="EMBL" id="JAOYFB010000036">
    <property type="protein sequence ID" value="KAK4020464.1"/>
    <property type="molecule type" value="Genomic_DNA"/>
</dbReference>
<organism evidence="1 2">
    <name type="scientific">Daphnia magna</name>
    <dbReference type="NCBI Taxonomy" id="35525"/>
    <lineage>
        <taxon>Eukaryota</taxon>
        <taxon>Metazoa</taxon>
        <taxon>Ecdysozoa</taxon>
        <taxon>Arthropoda</taxon>
        <taxon>Crustacea</taxon>
        <taxon>Branchiopoda</taxon>
        <taxon>Diplostraca</taxon>
        <taxon>Cladocera</taxon>
        <taxon>Anomopoda</taxon>
        <taxon>Daphniidae</taxon>
        <taxon>Daphnia</taxon>
    </lineage>
</organism>
<protein>
    <submittedName>
        <fullName evidence="1">Uncharacterized protein</fullName>
    </submittedName>
</protein>
<reference evidence="1 2" key="1">
    <citation type="journal article" date="2023" name="Nucleic Acids Res.">
        <title>The hologenome of Daphnia magna reveals possible DNA methylation and microbiome-mediated evolution of the host genome.</title>
        <authorList>
            <person name="Chaturvedi A."/>
            <person name="Li X."/>
            <person name="Dhandapani V."/>
            <person name="Marshall H."/>
            <person name="Kissane S."/>
            <person name="Cuenca-Cambronero M."/>
            <person name="Asole G."/>
            <person name="Calvet F."/>
            <person name="Ruiz-Romero M."/>
            <person name="Marangio P."/>
            <person name="Guigo R."/>
            <person name="Rago D."/>
            <person name="Mirbahai L."/>
            <person name="Eastwood N."/>
            <person name="Colbourne J.K."/>
            <person name="Zhou J."/>
            <person name="Mallon E."/>
            <person name="Orsini L."/>
        </authorList>
    </citation>
    <scope>NUCLEOTIDE SEQUENCE [LARGE SCALE GENOMIC DNA]</scope>
    <source>
        <strain evidence="1">LRV0_1</strain>
    </source>
</reference>
<gene>
    <name evidence="1" type="ORF">OUZ56_002439</name>
</gene>